<dbReference type="CDD" id="cd01745">
    <property type="entry name" value="GATase1_2"/>
    <property type="match status" value="1"/>
</dbReference>
<dbReference type="InterPro" id="IPR029062">
    <property type="entry name" value="Class_I_gatase-like"/>
</dbReference>
<dbReference type="EMBL" id="MLCO01000005">
    <property type="protein sequence ID" value="ONG59016.1"/>
    <property type="molecule type" value="Genomic_DNA"/>
</dbReference>
<dbReference type="InterPro" id="IPR044668">
    <property type="entry name" value="PuuD-like"/>
</dbReference>
<evidence type="ECO:0000313" key="1">
    <source>
        <dbReference type="EMBL" id="ONG59016.1"/>
    </source>
</evidence>
<protein>
    <submittedName>
        <fullName evidence="1">Peptidase C26</fullName>
    </submittedName>
</protein>
<dbReference type="PROSITE" id="PS51273">
    <property type="entry name" value="GATASE_TYPE_1"/>
    <property type="match status" value="1"/>
</dbReference>
<dbReference type="GO" id="GO:0033969">
    <property type="term" value="F:gamma-glutamyl-gamma-aminobutyrate hydrolase activity"/>
    <property type="evidence" value="ECO:0007669"/>
    <property type="project" value="TreeGrafter"/>
</dbReference>
<organism evidence="1 2">
    <name type="scientific">Teichococcus deserti</name>
    <dbReference type="NCBI Taxonomy" id="1817963"/>
    <lineage>
        <taxon>Bacteria</taxon>
        <taxon>Pseudomonadati</taxon>
        <taxon>Pseudomonadota</taxon>
        <taxon>Alphaproteobacteria</taxon>
        <taxon>Acetobacterales</taxon>
        <taxon>Roseomonadaceae</taxon>
        <taxon>Roseomonas</taxon>
    </lineage>
</organism>
<accession>A0A1V2H945</accession>
<keyword evidence="2" id="KW-1185">Reference proteome</keyword>
<sequence>MSPSRYAAALVGGAGAVPVQLPPTGRYVAVDDYLDRLDGLLVPGAPSHVDAALYGAPPLGAEFLLDPARDATVMPLIRAAIARGMPVLAICRGLQEMNVAFGGSLHAALHEVPGRMDHRTDGQSPAERNRLSHPVEMQGLLRAVVGRPRMLVNSSHLQGVDRVAEGLAIEALAPDGTVEALRPSSATGFQLAVQWHPEWRFDQDAPSTALFRAFGAACTGIAP</sequence>
<dbReference type="Gene3D" id="3.40.50.880">
    <property type="match status" value="1"/>
</dbReference>
<dbReference type="AlphaFoldDB" id="A0A1V2H945"/>
<proteinExistence type="predicted"/>
<dbReference type="GO" id="GO:0005829">
    <property type="term" value="C:cytosol"/>
    <property type="evidence" value="ECO:0007669"/>
    <property type="project" value="TreeGrafter"/>
</dbReference>
<dbReference type="InterPro" id="IPR011697">
    <property type="entry name" value="Peptidase_C26"/>
</dbReference>
<dbReference type="PANTHER" id="PTHR43235:SF1">
    <property type="entry name" value="GLUTAMINE AMIDOTRANSFERASE PB2B2.05-RELATED"/>
    <property type="match status" value="1"/>
</dbReference>
<gene>
    <name evidence="1" type="ORF">BKE38_00840</name>
</gene>
<comment type="caution">
    <text evidence="1">The sequence shown here is derived from an EMBL/GenBank/DDBJ whole genome shotgun (WGS) entry which is preliminary data.</text>
</comment>
<dbReference type="SUPFAM" id="SSF52317">
    <property type="entry name" value="Class I glutamine amidotransferase-like"/>
    <property type="match status" value="1"/>
</dbReference>
<reference evidence="1 2" key="1">
    <citation type="submission" date="2016-10" db="EMBL/GenBank/DDBJ databases">
        <title>Draft Genome sequence of Roseomonas sp. strain M3.</title>
        <authorList>
            <person name="Subhash Y."/>
            <person name="Lee S."/>
        </authorList>
    </citation>
    <scope>NUCLEOTIDE SEQUENCE [LARGE SCALE GENOMIC DNA]</scope>
    <source>
        <strain evidence="1 2">M3</strain>
    </source>
</reference>
<dbReference type="Pfam" id="PF07722">
    <property type="entry name" value="Peptidase_C26"/>
    <property type="match status" value="1"/>
</dbReference>
<dbReference type="GO" id="GO:0006598">
    <property type="term" value="P:polyamine catabolic process"/>
    <property type="evidence" value="ECO:0007669"/>
    <property type="project" value="TreeGrafter"/>
</dbReference>
<evidence type="ECO:0000313" key="2">
    <source>
        <dbReference type="Proteomes" id="UP000188879"/>
    </source>
</evidence>
<dbReference type="PANTHER" id="PTHR43235">
    <property type="entry name" value="GLUTAMINE AMIDOTRANSFERASE PB2B2.05-RELATED"/>
    <property type="match status" value="1"/>
</dbReference>
<dbReference type="Proteomes" id="UP000188879">
    <property type="component" value="Unassembled WGS sequence"/>
</dbReference>
<name>A0A1V2H945_9PROT</name>